<protein>
    <submittedName>
        <fullName evidence="1">Serine/threonine-protein kinase</fullName>
    </submittedName>
</protein>
<dbReference type="GO" id="GO:0016301">
    <property type="term" value="F:kinase activity"/>
    <property type="evidence" value="ECO:0007669"/>
    <property type="project" value="UniProtKB-KW"/>
</dbReference>
<name>A0AAW2XLR0_9LAMI</name>
<reference evidence="1" key="2">
    <citation type="journal article" date="2024" name="Plant">
        <title>Genomic evolution and insights into agronomic trait innovations of Sesamum species.</title>
        <authorList>
            <person name="Miao H."/>
            <person name="Wang L."/>
            <person name="Qu L."/>
            <person name="Liu H."/>
            <person name="Sun Y."/>
            <person name="Le M."/>
            <person name="Wang Q."/>
            <person name="Wei S."/>
            <person name="Zheng Y."/>
            <person name="Lin W."/>
            <person name="Duan Y."/>
            <person name="Cao H."/>
            <person name="Xiong S."/>
            <person name="Wang X."/>
            <person name="Wei L."/>
            <person name="Li C."/>
            <person name="Ma Q."/>
            <person name="Ju M."/>
            <person name="Zhao R."/>
            <person name="Li G."/>
            <person name="Mu C."/>
            <person name="Tian Q."/>
            <person name="Mei H."/>
            <person name="Zhang T."/>
            <person name="Gao T."/>
            <person name="Zhang H."/>
        </authorList>
    </citation>
    <scope>NUCLEOTIDE SEQUENCE</scope>
    <source>
        <strain evidence="1">KEN1</strain>
    </source>
</reference>
<dbReference type="EMBL" id="JACGWN010000003">
    <property type="protein sequence ID" value="KAL0454493.1"/>
    <property type="molecule type" value="Genomic_DNA"/>
</dbReference>
<keyword evidence="1" id="KW-0808">Transferase</keyword>
<proteinExistence type="predicted"/>
<accession>A0AAW2XLR0</accession>
<dbReference type="AlphaFoldDB" id="A0AAW2XLR0"/>
<keyword evidence="1" id="KW-0418">Kinase</keyword>
<comment type="caution">
    <text evidence="1">The sequence shown here is derived from an EMBL/GenBank/DDBJ whole genome shotgun (WGS) entry which is preliminary data.</text>
</comment>
<organism evidence="1">
    <name type="scientific">Sesamum latifolium</name>
    <dbReference type="NCBI Taxonomy" id="2727402"/>
    <lineage>
        <taxon>Eukaryota</taxon>
        <taxon>Viridiplantae</taxon>
        <taxon>Streptophyta</taxon>
        <taxon>Embryophyta</taxon>
        <taxon>Tracheophyta</taxon>
        <taxon>Spermatophyta</taxon>
        <taxon>Magnoliopsida</taxon>
        <taxon>eudicotyledons</taxon>
        <taxon>Gunneridae</taxon>
        <taxon>Pentapetalae</taxon>
        <taxon>asterids</taxon>
        <taxon>lamiids</taxon>
        <taxon>Lamiales</taxon>
        <taxon>Pedaliaceae</taxon>
        <taxon>Sesamum</taxon>
    </lineage>
</organism>
<feature type="non-terminal residue" evidence="1">
    <location>
        <position position="182"/>
    </location>
</feature>
<reference evidence="1" key="1">
    <citation type="submission" date="2020-06" db="EMBL/GenBank/DDBJ databases">
        <authorList>
            <person name="Li T."/>
            <person name="Hu X."/>
            <person name="Zhang T."/>
            <person name="Song X."/>
            <person name="Zhang H."/>
            <person name="Dai N."/>
            <person name="Sheng W."/>
            <person name="Hou X."/>
            <person name="Wei L."/>
        </authorList>
    </citation>
    <scope>NUCLEOTIDE SEQUENCE</scope>
    <source>
        <strain evidence="1">KEN1</strain>
        <tissue evidence="1">Leaf</tissue>
    </source>
</reference>
<sequence>MLRVFGKNKLVLCFRNIKLPVKKNKGLKLSCGMGCVCSKGGKDDNKVKKEKGSKKSSKKIGSFNKEEEVVVEVDNGGNDATARLISAENAEKSAGSTPAGWEGDRSIWFLRNLKCRTRKNGRHWSLESKEGSLRCVGVFSVRNGVDGAQVVAGWPSWLTSVAGEAIKGWIPRKADSFEKLDK</sequence>
<evidence type="ECO:0000313" key="1">
    <source>
        <dbReference type="EMBL" id="KAL0454493.1"/>
    </source>
</evidence>
<gene>
    <name evidence="1" type="ORF">Slati_0788500</name>
</gene>